<evidence type="ECO:0000256" key="2">
    <source>
        <dbReference type="ARBA" id="ARBA00022630"/>
    </source>
</evidence>
<gene>
    <name evidence="6" type="ORF">MNBD_ALPHA08-1849</name>
</gene>
<dbReference type="InterPro" id="IPR036188">
    <property type="entry name" value="FAD/NAD-bd_sf"/>
</dbReference>
<dbReference type="PANTHER" id="PTHR42887">
    <property type="entry name" value="OS12G0638800 PROTEIN"/>
    <property type="match status" value="1"/>
</dbReference>
<evidence type="ECO:0000313" key="6">
    <source>
        <dbReference type="EMBL" id="VAV99339.1"/>
    </source>
</evidence>
<reference evidence="6" key="1">
    <citation type="submission" date="2018-06" db="EMBL/GenBank/DDBJ databases">
        <authorList>
            <person name="Zhirakovskaya E."/>
        </authorList>
    </citation>
    <scope>NUCLEOTIDE SEQUENCE</scope>
</reference>
<dbReference type="EMBL" id="UOEC01000161">
    <property type="protein sequence ID" value="VAV99339.1"/>
    <property type="molecule type" value="Genomic_DNA"/>
</dbReference>
<protein>
    <submittedName>
        <fullName evidence="6">Uncharacterized protein YhiN</fullName>
    </submittedName>
</protein>
<evidence type="ECO:0000256" key="3">
    <source>
        <dbReference type="ARBA" id="ARBA00022827"/>
    </source>
</evidence>
<dbReference type="Gene3D" id="1.10.8.260">
    <property type="entry name" value="HI0933 insert domain-like"/>
    <property type="match status" value="1"/>
</dbReference>
<feature type="domain" description="RsdA/BaiN/AoA(So)-like Rossmann fold-like" evidence="4">
    <location>
        <begin position="8"/>
        <end position="393"/>
    </location>
</feature>
<name>A0A3B0S507_9ZZZZ</name>
<accession>A0A3B0S507</accession>
<dbReference type="PANTHER" id="PTHR42887:SF2">
    <property type="entry name" value="OS12G0638800 PROTEIN"/>
    <property type="match status" value="1"/>
</dbReference>
<organism evidence="6">
    <name type="scientific">hydrothermal vent metagenome</name>
    <dbReference type="NCBI Taxonomy" id="652676"/>
    <lineage>
        <taxon>unclassified sequences</taxon>
        <taxon>metagenomes</taxon>
        <taxon>ecological metagenomes</taxon>
    </lineage>
</organism>
<dbReference type="AlphaFoldDB" id="A0A3B0S507"/>
<comment type="cofactor">
    <cofactor evidence="1">
        <name>FAD</name>
        <dbReference type="ChEBI" id="CHEBI:57692"/>
    </cofactor>
</comment>
<dbReference type="PRINTS" id="PR00411">
    <property type="entry name" value="PNDRDTASEI"/>
</dbReference>
<evidence type="ECO:0000256" key="1">
    <source>
        <dbReference type="ARBA" id="ARBA00001974"/>
    </source>
</evidence>
<dbReference type="InterPro" id="IPR004792">
    <property type="entry name" value="BaiN-like"/>
</dbReference>
<evidence type="ECO:0000259" key="4">
    <source>
        <dbReference type="Pfam" id="PF03486"/>
    </source>
</evidence>
<dbReference type="Gene3D" id="2.40.30.10">
    <property type="entry name" value="Translation factors"/>
    <property type="match status" value="1"/>
</dbReference>
<dbReference type="InterPro" id="IPR023166">
    <property type="entry name" value="BaiN-like_dom_sf"/>
</dbReference>
<dbReference type="Pfam" id="PF22780">
    <property type="entry name" value="HI0933_like_1st"/>
    <property type="match status" value="1"/>
</dbReference>
<evidence type="ECO:0000259" key="5">
    <source>
        <dbReference type="Pfam" id="PF22780"/>
    </source>
</evidence>
<dbReference type="SUPFAM" id="SSF51905">
    <property type="entry name" value="FAD/NAD(P)-binding domain"/>
    <property type="match status" value="1"/>
</dbReference>
<proteinExistence type="predicted"/>
<keyword evidence="2" id="KW-0285">Flavoprotein</keyword>
<dbReference type="Pfam" id="PF03486">
    <property type="entry name" value="HI0933_like"/>
    <property type="match status" value="1"/>
</dbReference>
<dbReference type="Gene3D" id="3.50.50.60">
    <property type="entry name" value="FAD/NAD(P)-binding domain"/>
    <property type="match status" value="1"/>
</dbReference>
<dbReference type="InterPro" id="IPR055178">
    <property type="entry name" value="RsdA/BaiN/AoA(So)-like_dom"/>
</dbReference>
<dbReference type="SUPFAM" id="SSF160996">
    <property type="entry name" value="HI0933 insert domain-like"/>
    <property type="match status" value="1"/>
</dbReference>
<keyword evidence="3" id="KW-0274">FAD</keyword>
<feature type="domain" description="RsdA/BaiN/AoA(So)-like insert" evidence="5">
    <location>
        <begin position="191"/>
        <end position="340"/>
    </location>
</feature>
<dbReference type="NCBIfam" id="TIGR00275">
    <property type="entry name" value="aminoacetone oxidase family FAD-binding enzyme"/>
    <property type="match status" value="1"/>
</dbReference>
<dbReference type="InterPro" id="IPR057661">
    <property type="entry name" value="RsdA/BaiN/AoA(So)_Rossmann"/>
</dbReference>
<sequence length="395" mass="42630">MAVKTNYDTIIVGAGAAGLMCAITAGLRGQQVLVLDHSEKIGEKIRISGGGRCNFTNIASTPKNFLSQNPRFCISALKRYPPQRFVDLVNRHDIKWHDKGAGQLFCDGSAKEIITMLLEECKRANVVVEASKEIASVNKTQGRFFVDTGFVTFTANALVVATGGLSIPKIGATPFGHTLAKQFGHTLITPRPGLVPLTFSGELLEQIKALTGLAVDAEITFEKATFKEALLFTHRGLSGPAILQISSYWQEGQPIHINMMPGLNMFEELGKARATKGKQQVSNVLSTWLPSRLADFVCARAGLNGRLADMNNSKLQKVADTVNNWQVLPQGTEGYRTAEVTLGGINTTEISSKTMESSKVSNLYFIGEVVDVAGHLGGHNFQWAWASGHAAGEAV</sequence>